<evidence type="ECO:0000256" key="1">
    <source>
        <dbReference type="SAM" id="Phobius"/>
    </source>
</evidence>
<sequence>MKSWKIYIGFIIYIFAIIVYSRLTKTFDIPSYSYVMPKDYVLPKQIWCYWDSGTLPKNIEGYYQNNRSVLDDWKITLLTDETLSNYIDISDIPDNYKMLMPQHKADYIRLAVLYKWGGTWMDASIIINSKEAFEKLYRETTERKAQATLFTLGITKPDASFIENWFIMAPRESPVIGAWLHEFTNAIQMTFLNYEMHIRHNKYTINSRIHLPYLTQHACMQVILQKYPELKQMIILHPSEDDMLRIQVECKWEFPCISNAVKKGYTDIPYVKLRSIDRFALK</sequence>
<dbReference type="InterPro" id="IPR029044">
    <property type="entry name" value="Nucleotide-diphossugar_trans"/>
</dbReference>
<dbReference type="GO" id="GO:0000030">
    <property type="term" value="F:mannosyltransferase activity"/>
    <property type="evidence" value="ECO:0007669"/>
    <property type="project" value="TreeGrafter"/>
</dbReference>
<feature type="transmembrane region" description="Helical" evidence="1">
    <location>
        <begin position="6"/>
        <end position="23"/>
    </location>
</feature>
<evidence type="ECO:0000313" key="2">
    <source>
        <dbReference type="EMBL" id="QHT14391.1"/>
    </source>
</evidence>
<keyword evidence="1" id="KW-0472">Membrane</keyword>
<proteinExistence type="predicted"/>
<dbReference type="SUPFAM" id="SSF53448">
    <property type="entry name" value="Nucleotide-diphospho-sugar transferases"/>
    <property type="match status" value="1"/>
</dbReference>
<accession>A0A6C0DDA9</accession>
<name>A0A6C0DDA9_9ZZZZ</name>
<reference evidence="2" key="1">
    <citation type="journal article" date="2020" name="Nature">
        <title>Giant virus diversity and host interactions through global metagenomics.</title>
        <authorList>
            <person name="Schulz F."/>
            <person name="Roux S."/>
            <person name="Paez-Espino D."/>
            <person name="Jungbluth S."/>
            <person name="Walsh D.A."/>
            <person name="Denef V.J."/>
            <person name="McMahon K.D."/>
            <person name="Konstantinidis K.T."/>
            <person name="Eloe-Fadrosh E.A."/>
            <person name="Kyrpides N.C."/>
            <person name="Woyke T."/>
        </authorList>
    </citation>
    <scope>NUCLEOTIDE SEQUENCE</scope>
    <source>
        <strain evidence="2">GVMAG-M-3300023174-137</strain>
    </source>
</reference>
<dbReference type="InterPro" id="IPR051706">
    <property type="entry name" value="Glycosyltransferase_domain"/>
</dbReference>
<dbReference type="AlphaFoldDB" id="A0A6C0DDA9"/>
<dbReference type="EMBL" id="MN739582">
    <property type="protein sequence ID" value="QHT14391.1"/>
    <property type="molecule type" value="Genomic_DNA"/>
</dbReference>
<dbReference type="Gene3D" id="3.90.550.20">
    <property type="match status" value="1"/>
</dbReference>
<protein>
    <submittedName>
        <fullName evidence="2">Uncharacterized protein</fullName>
    </submittedName>
</protein>
<dbReference type="GO" id="GO:0051999">
    <property type="term" value="P:mannosyl-inositol phosphorylceramide biosynthetic process"/>
    <property type="evidence" value="ECO:0007669"/>
    <property type="project" value="TreeGrafter"/>
</dbReference>
<dbReference type="PANTHER" id="PTHR32385:SF15">
    <property type="entry name" value="INOSITOL PHOSPHOCERAMIDE MANNOSYLTRANSFERASE 1"/>
    <property type="match status" value="1"/>
</dbReference>
<organism evidence="2">
    <name type="scientific">viral metagenome</name>
    <dbReference type="NCBI Taxonomy" id="1070528"/>
    <lineage>
        <taxon>unclassified sequences</taxon>
        <taxon>metagenomes</taxon>
        <taxon>organismal metagenomes</taxon>
    </lineage>
</organism>
<dbReference type="PANTHER" id="PTHR32385">
    <property type="entry name" value="MANNOSYL PHOSPHORYLINOSITOL CERAMIDE SYNTHASE"/>
    <property type="match status" value="1"/>
</dbReference>
<keyword evidence="1" id="KW-1133">Transmembrane helix</keyword>
<dbReference type="Pfam" id="PF05704">
    <property type="entry name" value="Caps_synth"/>
    <property type="match status" value="1"/>
</dbReference>
<keyword evidence="1" id="KW-0812">Transmembrane</keyword>
<dbReference type="GO" id="GO:0016020">
    <property type="term" value="C:membrane"/>
    <property type="evidence" value="ECO:0007669"/>
    <property type="project" value="GOC"/>
</dbReference>
<dbReference type="InterPro" id="IPR008441">
    <property type="entry name" value="AfumC-like_glycosyl_Trfase"/>
</dbReference>